<sequence>MKDIYEPLLLEDNADNNIEKRIVSTGTNNKLQHQQSLQSNKQDLDQAVELDVKPSQLNLQRIDVTINNKIENYSGKIIGSVLRETDGQQVANAIILLYFGSGTEFPVYRTTSDENGNFFINDLPPGFYTIVATFNNMQCISRNLKVLPGETCEQSLSLVQRVNYTYNQSNW</sequence>
<protein>
    <submittedName>
        <fullName evidence="1">Carboxypeptidase regulatory-like domain-containing protein</fullName>
    </submittedName>
</protein>
<dbReference type="SUPFAM" id="SSF49452">
    <property type="entry name" value="Starch-binding domain-like"/>
    <property type="match status" value="1"/>
</dbReference>
<dbReference type="AlphaFoldDB" id="A0A1M6HCU8"/>
<name>A0A1M6HCU8_9FIRM</name>
<dbReference type="InterPro" id="IPR013784">
    <property type="entry name" value="Carb-bd-like_fold"/>
</dbReference>
<dbReference type="RefSeq" id="WP_175548426.1">
    <property type="nucleotide sequence ID" value="NZ_FQZS01000020.1"/>
</dbReference>
<proteinExistence type="predicted"/>
<accession>A0A1M6HCU8</accession>
<dbReference type="Proteomes" id="UP000184442">
    <property type="component" value="Unassembled WGS sequence"/>
</dbReference>
<keyword evidence="1" id="KW-0645">Protease</keyword>
<dbReference type="GO" id="GO:0004180">
    <property type="term" value="F:carboxypeptidase activity"/>
    <property type="evidence" value="ECO:0007669"/>
    <property type="project" value="UniProtKB-KW"/>
</dbReference>
<evidence type="ECO:0000313" key="2">
    <source>
        <dbReference type="Proteomes" id="UP000184442"/>
    </source>
</evidence>
<keyword evidence="1" id="KW-0378">Hydrolase</keyword>
<reference evidence="1 2" key="1">
    <citation type="submission" date="2016-11" db="EMBL/GenBank/DDBJ databases">
        <authorList>
            <person name="Jaros S."/>
            <person name="Januszkiewicz K."/>
            <person name="Wedrychowicz H."/>
        </authorList>
    </citation>
    <scope>NUCLEOTIDE SEQUENCE [LARGE SCALE GENOMIC DNA]</scope>
    <source>
        <strain evidence="1 2">DSM 19022</strain>
    </source>
</reference>
<evidence type="ECO:0000313" key="1">
    <source>
        <dbReference type="EMBL" id="SHJ20000.1"/>
    </source>
</evidence>
<dbReference type="EMBL" id="FQZS01000020">
    <property type="protein sequence ID" value="SHJ20000.1"/>
    <property type="molecule type" value="Genomic_DNA"/>
</dbReference>
<dbReference type="STRING" id="1122184.SAMN02745176_02746"/>
<gene>
    <name evidence="1" type="ORF">SAMN02745176_02746</name>
</gene>
<organism evidence="1 2">
    <name type="scientific">Lutispora thermophila DSM 19022</name>
    <dbReference type="NCBI Taxonomy" id="1122184"/>
    <lineage>
        <taxon>Bacteria</taxon>
        <taxon>Bacillati</taxon>
        <taxon>Bacillota</taxon>
        <taxon>Clostridia</taxon>
        <taxon>Lutisporales</taxon>
        <taxon>Lutisporaceae</taxon>
        <taxon>Lutispora</taxon>
    </lineage>
</organism>
<keyword evidence="1" id="KW-0121">Carboxypeptidase</keyword>
<dbReference type="Pfam" id="PF13620">
    <property type="entry name" value="CarboxypepD_reg"/>
    <property type="match status" value="1"/>
</dbReference>
<keyword evidence="2" id="KW-1185">Reference proteome</keyword>
<dbReference type="Gene3D" id="2.60.40.1120">
    <property type="entry name" value="Carboxypeptidase-like, regulatory domain"/>
    <property type="match status" value="1"/>
</dbReference>
<dbReference type="GO" id="GO:0030246">
    <property type="term" value="F:carbohydrate binding"/>
    <property type="evidence" value="ECO:0007669"/>
    <property type="project" value="InterPro"/>
</dbReference>